<comment type="caution">
    <text evidence="8">The sequence shown here is derived from an EMBL/GenBank/DDBJ whole genome shotgun (WGS) entry which is preliminary data.</text>
</comment>
<feature type="transmembrane region" description="Helical" evidence="6">
    <location>
        <begin position="287"/>
        <end position="306"/>
    </location>
</feature>
<feature type="compositionally biased region" description="Basic residues" evidence="5">
    <location>
        <begin position="403"/>
        <end position="417"/>
    </location>
</feature>
<evidence type="ECO:0000256" key="1">
    <source>
        <dbReference type="ARBA" id="ARBA00004141"/>
    </source>
</evidence>
<dbReference type="PANTHER" id="PTHR11132">
    <property type="entry name" value="SOLUTE CARRIER FAMILY 35"/>
    <property type="match status" value="1"/>
</dbReference>
<feature type="transmembrane region" description="Helical" evidence="6">
    <location>
        <begin position="126"/>
        <end position="144"/>
    </location>
</feature>
<evidence type="ECO:0000256" key="3">
    <source>
        <dbReference type="ARBA" id="ARBA00022989"/>
    </source>
</evidence>
<feature type="transmembrane region" description="Helical" evidence="6">
    <location>
        <begin position="175"/>
        <end position="194"/>
    </location>
</feature>
<name>A0A8K0UTM2_9AGAR</name>
<keyword evidence="4 6" id="KW-0472">Membrane</keyword>
<comment type="subcellular location">
    <subcellularLocation>
        <location evidence="1">Membrane</location>
        <topology evidence="1">Multi-pass membrane protein</topology>
    </subcellularLocation>
</comment>
<feature type="transmembrane region" description="Helical" evidence="6">
    <location>
        <begin position="55"/>
        <end position="77"/>
    </location>
</feature>
<evidence type="ECO:0000256" key="5">
    <source>
        <dbReference type="SAM" id="MobiDB-lite"/>
    </source>
</evidence>
<gene>
    <name evidence="8" type="ORF">BXZ70DRAFT_888407</name>
</gene>
<evidence type="ECO:0000256" key="6">
    <source>
        <dbReference type="SAM" id="Phobius"/>
    </source>
</evidence>
<dbReference type="InterPro" id="IPR050186">
    <property type="entry name" value="TPT_transporter"/>
</dbReference>
<feature type="transmembrane region" description="Helical" evidence="6">
    <location>
        <begin position="151"/>
        <end position="169"/>
    </location>
</feature>
<dbReference type="Pfam" id="PF03151">
    <property type="entry name" value="TPT"/>
    <property type="match status" value="1"/>
</dbReference>
<keyword evidence="3 6" id="KW-1133">Transmembrane helix</keyword>
<feature type="region of interest" description="Disordered" evidence="5">
    <location>
        <begin position="441"/>
        <end position="512"/>
    </location>
</feature>
<evidence type="ECO:0000313" key="9">
    <source>
        <dbReference type="Proteomes" id="UP000813824"/>
    </source>
</evidence>
<keyword evidence="2 6" id="KW-0812">Transmembrane</keyword>
<evidence type="ECO:0000256" key="4">
    <source>
        <dbReference type="ARBA" id="ARBA00023136"/>
    </source>
</evidence>
<proteinExistence type="predicted"/>
<evidence type="ECO:0000313" key="8">
    <source>
        <dbReference type="EMBL" id="KAH8104049.1"/>
    </source>
</evidence>
<dbReference type="AlphaFoldDB" id="A0A8K0UTM2"/>
<protein>
    <submittedName>
        <fullName evidence="8">TPT-domain-containing protein</fullName>
    </submittedName>
</protein>
<feature type="region of interest" description="Disordered" evidence="5">
    <location>
        <begin position="386"/>
        <end position="429"/>
    </location>
</feature>
<feature type="domain" description="Sugar phosphate transporter" evidence="7">
    <location>
        <begin position="30"/>
        <end position="328"/>
    </location>
</feature>
<dbReference type="OrthoDB" id="1588579at2759"/>
<evidence type="ECO:0000256" key="2">
    <source>
        <dbReference type="ARBA" id="ARBA00022692"/>
    </source>
</evidence>
<feature type="transmembrane region" description="Helical" evidence="6">
    <location>
        <begin position="214"/>
        <end position="233"/>
    </location>
</feature>
<sequence>MDSLFQQSRVSLTASTSSSSAVPSTDTARFVLLCGLWYMSSAVSSNTGKSIMMQFRYPVTLTFIQFGFVAAWCLFFLSPAVHFSTFRRPTKEILKSTFPMGCFQVGGHIFSSMAISRIPVSTVHTIKALSPLFTVAAYALLFGVKYSPRTYFSLLPLTLGVMLACSFATSASSIMGLFCAFGSAIIFVSQNIFFKKIVPSNGGPTAHKLDKVNLLLYSSGMAFLLMIPIWVYTDLPVFLSSSRLQHPESSGMPTLSLAYHFFLNGTVHFGQNVLAFVLLARTSPVTYSIASLVKRVAVICCAIVWFKQQVHGLQGIGIALTFVGLWFYHGAKGDVDKGEKKVGRVVGAREGMLPRTLEDLSEGEREKEVVEVQSSGVPLMATSAYSRPRAVTNSSHPPPSSHYHNHNPHAHHHHQHTPRAPLHTSPQQPSLHLTIAPQQPTLDSVREKVSQSPVDSYPSPPPSVDSPPDSPSREPKAWNVRVPHPAPSIGALPLQKGRQRRGTITERAGITS</sequence>
<dbReference type="GO" id="GO:0016020">
    <property type="term" value="C:membrane"/>
    <property type="evidence" value="ECO:0007669"/>
    <property type="project" value="UniProtKB-SubCell"/>
</dbReference>
<feature type="compositionally biased region" description="Pro residues" evidence="5">
    <location>
        <begin position="458"/>
        <end position="470"/>
    </location>
</feature>
<organism evidence="8 9">
    <name type="scientific">Cristinia sonorae</name>
    <dbReference type="NCBI Taxonomy" id="1940300"/>
    <lineage>
        <taxon>Eukaryota</taxon>
        <taxon>Fungi</taxon>
        <taxon>Dikarya</taxon>
        <taxon>Basidiomycota</taxon>
        <taxon>Agaricomycotina</taxon>
        <taxon>Agaricomycetes</taxon>
        <taxon>Agaricomycetidae</taxon>
        <taxon>Agaricales</taxon>
        <taxon>Pleurotineae</taxon>
        <taxon>Stephanosporaceae</taxon>
        <taxon>Cristinia</taxon>
    </lineage>
</organism>
<dbReference type="InterPro" id="IPR004853">
    <property type="entry name" value="Sugar_P_trans_dom"/>
</dbReference>
<keyword evidence="9" id="KW-1185">Reference proteome</keyword>
<dbReference type="InterPro" id="IPR037185">
    <property type="entry name" value="EmrE-like"/>
</dbReference>
<feature type="transmembrane region" description="Helical" evidence="6">
    <location>
        <begin position="257"/>
        <end position="280"/>
    </location>
</feature>
<dbReference type="SUPFAM" id="SSF103481">
    <property type="entry name" value="Multidrug resistance efflux transporter EmrE"/>
    <property type="match status" value="2"/>
</dbReference>
<feature type="transmembrane region" description="Helical" evidence="6">
    <location>
        <begin position="312"/>
        <end position="331"/>
    </location>
</feature>
<reference evidence="8" key="1">
    <citation type="journal article" date="2021" name="New Phytol.">
        <title>Evolutionary innovations through gain and loss of genes in the ectomycorrhizal Boletales.</title>
        <authorList>
            <person name="Wu G."/>
            <person name="Miyauchi S."/>
            <person name="Morin E."/>
            <person name="Kuo A."/>
            <person name="Drula E."/>
            <person name="Varga T."/>
            <person name="Kohler A."/>
            <person name="Feng B."/>
            <person name="Cao Y."/>
            <person name="Lipzen A."/>
            <person name="Daum C."/>
            <person name="Hundley H."/>
            <person name="Pangilinan J."/>
            <person name="Johnson J."/>
            <person name="Barry K."/>
            <person name="LaButti K."/>
            <person name="Ng V."/>
            <person name="Ahrendt S."/>
            <person name="Min B."/>
            <person name="Choi I.G."/>
            <person name="Park H."/>
            <person name="Plett J.M."/>
            <person name="Magnuson J."/>
            <person name="Spatafora J.W."/>
            <person name="Nagy L.G."/>
            <person name="Henrissat B."/>
            <person name="Grigoriev I.V."/>
            <person name="Yang Z.L."/>
            <person name="Xu J."/>
            <person name="Martin F.M."/>
        </authorList>
    </citation>
    <scope>NUCLEOTIDE SEQUENCE</scope>
    <source>
        <strain evidence="8">KKN 215</strain>
    </source>
</reference>
<dbReference type="Proteomes" id="UP000813824">
    <property type="component" value="Unassembled WGS sequence"/>
</dbReference>
<dbReference type="EMBL" id="JAEVFJ010000006">
    <property type="protein sequence ID" value="KAH8104049.1"/>
    <property type="molecule type" value="Genomic_DNA"/>
</dbReference>
<evidence type="ECO:0000259" key="7">
    <source>
        <dbReference type="Pfam" id="PF03151"/>
    </source>
</evidence>
<accession>A0A8K0UTM2</accession>